<keyword evidence="2" id="KW-0175">Coiled coil</keyword>
<dbReference type="Pfam" id="PF00566">
    <property type="entry name" value="RabGAP-TBC"/>
    <property type="match status" value="1"/>
</dbReference>
<evidence type="ECO:0000313" key="4">
    <source>
        <dbReference type="Proteomes" id="UP001652625"/>
    </source>
</evidence>
<dbReference type="PANTHER" id="PTHR22957">
    <property type="entry name" value="TBC1 DOMAIN FAMILY MEMBER GTPASE-ACTIVATING PROTEIN"/>
    <property type="match status" value="1"/>
</dbReference>
<dbReference type="GeneID" id="101241039"/>
<dbReference type="SMART" id="SM00164">
    <property type="entry name" value="TBC"/>
    <property type="match status" value="1"/>
</dbReference>
<feature type="coiled-coil region" evidence="2">
    <location>
        <begin position="1036"/>
        <end position="1063"/>
    </location>
</feature>
<sequence>MINKMTSFSHSLSKFVLKLGEGRKTEKKVDVEDAGIPLSNVNTTERPRSPFIMLLSEGDEEFNFNPQSNSLIEEGLEANEICNLTDSHPSSCSLMVDLSDQDISAEALFCVESCPSPPVYTDKVRSYRNKPLSKEKFEKMFDESGRLVNEHDLRKAIFKGGVEEVIRKEVWVFLFELYPFNTTARERDILAVENTVRYEAMKIRWKTLLKGLVNDYESVYYCPKWFTGCPKNANEYTETSGITEAVIVNNTAEVHADIIEEFNLSCPNDYKNVGQFDTDHLKSNYNVSNCSEMFPCPVLSSDIVKNVPSTMDDATTVHDCYEQKQSNSKEPLNIIECCIDQNACLKHNICSEYNPFSDDEKHLNIECIQHVELYESLNSEDISKALADAMIEYTESDEKKSLPSGFDSFDLLSEDAVSSLVSSVKTCKEMTKNIKSFGGNKETFLNDDFEPLKKLLNIPKTKKCFSSQIEYINNTSDDFLDTSSFTDPFEDPMLQKSKNMQESLYSKSENFKSIDLSDLPPPTPSKSINLSERFPLTSSKPIDLSDFPPLTTTNIISNQNVLSNHTHKKSKKELSAPFDAYDSECHNKSNKNYSSVTASSYFNDNSIFKPISPKKDCINSSIDCSTSPETSFIYDDSIHNGSLENNGREDFPDSRESPIFDNSVNEILVKYEADRDGIKSPTGEILDNLPPWIAQMIKASTPPQSLTKLKRAKSLVRAETSNRRYTRLNSFDSALPYDNNLLGIVENANKYLLEQMHLHTEKVGTVSLSQVVADELSPKEPVKKSDTSVLDIIGTQGIFNQNDDSFLVDIPKFQFILNNKDFNDSLNKSVNSGLNSCPYCNFDPAHPPKIILPSSTALGEEQLKFIEIQAQVFAARQPYDEKMISASIRVIDKDVPRTDRELPLFKDDNNPGLVKLRDSLLTYAFFHPEVGYAQGMNDIMSRFLFVMDTEAEAYWTFVNYMEHFKKDFMEEGMLRKISLLEQLLMKMDRELYDVLQSTDMGLMFCHRWLLLNFKREFDYKEALRLFEITSSRHLEVSSLEAEMERYKERAKEFENNSAGTHQEEIYLSPEYPFDIFVCVAMLMECRNLIMDTANDICAIYHILSKLPTTLDLSKVLQRSEELFYQYCRKTVVDCFQVIDELEIKDFKRNKFSYK</sequence>
<dbReference type="InterPro" id="IPR035969">
    <property type="entry name" value="Rab-GAP_TBC_sf"/>
</dbReference>
<protein>
    <submittedName>
        <fullName evidence="5">Uncharacterized protein LOC101241039 isoform X3</fullName>
    </submittedName>
</protein>
<dbReference type="PROSITE" id="PS50086">
    <property type="entry name" value="TBC_RABGAP"/>
    <property type="match status" value="1"/>
</dbReference>
<name>A0ABM4CI86_HYDVU</name>
<dbReference type="RefSeq" id="XP_065661460.1">
    <property type="nucleotide sequence ID" value="XM_065805388.1"/>
</dbReference>
<evidence type="ECO:0000313" key="5">
    <source>
        <dbReference type="RefSeq" id="XP_065661460.1"/>
    </source>
</evidence>
<accession>A0ABM4CI86</accession>
<dbReference type="InterPro" id="IPR000195">
    <property type="entry name" value="Rab-GAP-TBC_dom"/>
</dbReference>
<proteinExistence type="predicted"/>
<organism evidence="4 5">
    <name type="scientific">Hydra vulgaris</name>
    <name type="common">Hydra</name>
    <name type="synonym">Hydra attenuata</name>
    <dbReference type="NCBI Taxonomy" id="6087"/>
    <lineage>
        <taxon>Eukaryota</taxon>
        <taxon>Metazoa</taxon>
        <taxon>Cnidaria</taxon>
        <taxon>Hydrozoa</taxon>
        <taxon>Hydroidolina</taxon>
        <taxon>Anthoathecata</taxon>
        <taxon>Aplanulata</taxon>
        <taxon>Hydridae</taxon>
        <taxon>Hydra</taxon>
    </lineage>
</organism>
<evidence type="ECO:0000259" key="3">
    <source>
        <dbReference type="PROSITE" id="PS50086"/>
    </source>
</evidence>
<dbReference type="Gene3D" id="1.10.472.80">
    <property type="entry name" value="Ypt/Rab-GAP domain of gyp1p, domain 3"/>
    <property type="match status" value="1"/>
</dbReference>
<evidence type="ECO:0000256" key="2">
    <source>
        <dbReference type="SAM" id="Coils"/>
    </source>
</evidence>
<evidence type="ECO:0000256" key="1">
    <source>
        <dbReference type="ARBA" id="ARBA00022468"/>
    </source>
</evidence>
<gene>
    <name evidence="5" type="primary">LOC101241039</name>
</gene>
<dbReference type="Proteomes" id="UP001652625">
    <property type="component" value="Chromosome 09"/>
</dbReference>
<dbReference type="SUPFAM" id="SSF47923">
    <property type="entry name" value="Ypt/Rab-GAP domain of gyp1p"/>
    <property type="match status" value="3"/>
</dbReference>
<dbReference type="PANTHER" id="PTHR22957:SF466">
    <property type="entry name" value="SI:DKEY-238D18.4"/>
    <property type="match status" value="1"/>
</dbReference>
<dbReference type="Gene3D" id="1.10.8.270">
    <property type="entry name" value="putative rabgap domain of human tbc1 domain family member 14 like domains"/>
    <property type="match status" value="1"/>
</dbReference>
<reference evidence="5" key="1">
    <citation type="submission" date="2025-08" db="UniProtKB">
        <authorList>
            <consortium name="RefSeq"/>
        </authorList>
    </citation>
    <scope>IDENTIFICATION</scope>
</reference>
<keyword evidence="1" id="KW-0343">GTPase activation</keyword>
<keyword evidence="4" id="KW-1185">Reference proteome</keyword>
<feature type="domain" description="Rab-GAP TBC" evidence="3">
    <location>
        <begin position="874"/>
        <end position="1033"/>
    </location>
</feature>